<accession>G8BWD0</accession>
<dbReference type="GO" id="GO:0007189">
    <property type="term" value="P:adenylate cyclase-activating G protein-coupled receptor signaling pathway"/>
    <property type="evidence" value="ECO:0007669"/>
    <property type="project" value="EnsemblFungi"/>
</dbReference>
<reference evidence="2 3" key="1">
    <citation type="journal article" date="2011" name="Proc. Natl. Acad. Sci. U.S.A.">
        <title>Evolutionary erosion of yeast sex chromosomes by mating-type switching accidents.</title>
        <authorList>
            <person name="Gordon J.L."/>
            <person name="Armisen D."/>
            <person name="Proux-Wera E."/>
            <person name="Oheigeartaigh S.S."/>
            <person name="Byrne K.P."/>
            <person name="Wolfe K.H."/>
        </authorList>
    </citation>
    <scope>NUCLEOTIDE SEQUENCE [LARGE SCALE GENOMIC DNA]</scope>
    <source>
        <strain evidence="3">ATCC 24235 / CBS 4417 / NBRC 1672 / NRRL Y-8282 / UCD 70-5</strain>
    </source>
</reference>
<dbReference type="SUPFAM" id="SSF56281">
    <property type="entry name" value="Metallo-hydrolase/oxidoreductase"/>
    <property type="match status" value="1"/>
</dbReference>
<dbReference type="GO" id="GO:0006198">
    <property type="term" value="P:cAMP catabolic process"/>
    <property type="evidence" value="ECO:0007669"/>
    <property type="project" value="UniProtKB-UniRule"/>
</dbReference>
<dbReference type="HOGENOM" id="CLU_016658_2_1_1"/>
<dbReference type="EMBL" id="HE612862">
    <property type="protein sequence ID" value="CCE64208.1"/>
    <property type="molecule type" value="Genomic_DNA"/>
</dbReference>
<dbReference type="CDD" id="cd07735">
    <property type="entry name" value="class_II_PDE_MBL-fold"/>
    <property type="match status" value="1"/>
</dbReference>
<name>G8BWD0_TETPH</name>
<dbReference type="InterPro" id="IPR000396">
    <property type="entry name" value="Pdiesterase2"/>
</dbReference>
<protein>
    <recommendedName>
        <fullName evidence="4">3',5'-cyclic-nucleotide phosphodiesterase</fullName>
    </recommendedName>
</protein>
<dbReference type="PANTHER" id="PTHR28283:SF1">
    <property type="entry name" value="3',5'-CYCLIC-NUCLEOTIDE PHOSPHODIESTERASE 1"/>
    <property type="match status" value="1"/>
</dbReference>
<evidence type="ECO:0000313" key="3">
    <source>
        <dbReference type="Proteomes" id="UP000005666"/>
    </source>
</evidence>
<dbReference type="Proteomes" id="UP000005666">
    <property type="component" value="Chromosome 7"/>
</dbReference>
<dbReference type="AlphaFoldDB" id="G8BWD0"/>
<dbReference type="RefSeq" id="XP_003686642.1">
    <property type="nucleotide sequence ID" value="XM_003686594.1"/>
</dbReference>
<evidence type="ECO:0008006" key="4">
    <source>
        <dbReference type="Google" id="ProtNLM"/>
    </source>
</evidence>
<sequence>MDKTFEVTILGTSGGPIDGNNQSFMVRPAFSKELNSINVDGGVVISQIIELVKYMKRSVMNIHEGSDGLVESFYENDMEHERLFTNPFHDCQKGFGTNFIKLVIEKLNLDRSNIDSINIMRVSLQIYEKIKEYYVTHAHLDHISAIVLNTPYIYSKAYSNKTMKICGLPFVIDALDEHIFNDKIWPNLTAEKDGRLELVKLENKQCSQIKSIPQFSIIPFTVCHGQSVSNETVPVYSTVFVLNDKISNNTLVICGDLQHDPPTERLNKISNVWKYLADYVKPQSLSGIIIECSSTSIVRDCQLYGHLSPPLLIEEMISLRDMYCKKYNTTKPLIDKILKLNLIVTHVKMENMDKDPRLIILEELNELKEAHDMTNLHISISLQGYTYLL</sequence>
<evidence type="ECO:0000313" key="2">
    <source>
        <dbReference type="EMBL" id="CCE64208.1"/>
    </source>
</evidence>
<organism evidence="2 3">
    <name type="scientific">Tetrapisispora phaffii (strain ATCC 24235 / CBS 4417 / NBRC 1672 / NRRL Y-8282 / UCD 70-5)</name>
    <name type="common">Yeast</name>
    <name type="synonym">Fabospora phaffii</name>
    <dbReference type="NCBI Taxonomy" id="1071381"/>
    <lineage>
        <taxon>Eukaryota</taxon>
        <taxon>Fungi</taxon>
        <taxon>Dikarya</taxon>
        <taxon>Ascomycota</taxon>
        <taxon>Saccharomycotina</taxon>
        <taxon>Saccharomycetes</taxon>
        <taxon>Saccharomycetales</taxon>
        <taxon>Saccharomycetaceae</taxon>
        <taxon>Tetrapisispora</taxon>
    </lineage>
</organism>
<dbReference type="KEGG" id="tpf:TPHA_0G03680"/>
<dbReference type="Gene3D" id="3.60.15.10">
    <property type="entry name" value="Ribonuclease Z/Hydroxyacylglutathione hydrolase-like"/>
    <property type="match status" value="1"/>
</dbReference>
<proteinExistence type="inferred from homology"/>
<keyword evidence="3" id="KW-1185">Reference proteome</keyword>
<dbReference type="GeneID" id="11533596"/>
<dbReference type="Pfam" id="PF02112">
    <property type="entry name" value="PDEase_II"/>
    <property type="match status" value="1"/>
</dbReference>
<dbReference type="PIRSF" id="PIRSF000962">
    <property type="entry name" value="Cyc_nuc_PDEase"/>
    <property type="match status" value="1"/>
</dbReference>
<dbReference type="InterPro" id="IPR036866">
    <property type="entry name" value="RibonucZ/Hydroxyglut_hydro"/>
</dbReference>
<dbReference type="eggNOG" id="ENOG502RFKK">
    <property type="taxonomic scope" value="Eukaryota"/>
</dbReference>
<keyword evidence="1" id="KW-0378">Hydrolase</keyword>
<dbReference type="GO" id="GO:0004115">
    <property type="term" value="F:3',5'-cyclic-AMP phosphodiesterase activity"/>
    <property type="evidence" value="ECO:0007669"/>
    <property type="project" value="UniProtKB-UniRule"/>
</dbReference>
<dbReference type="OMA" id="YYVTHPH"/>
<evidence type="ECO:0000256" key="1">
    <source>
        <dbReference type="PIRNR" id="PIRNR000962"/>
    </source>
</evidence>
<dbReference type="GO" id="GO:0047555">
    <property type="term" value="F:3',5'-cyclic-GMP phosphodiesterase activity"/>
    <property type="evidence" value="ECO:0007669"/>
    <property type="project" value="TreeGrafter"/>
</dbReference>
<comment type="similarity">
    <text evidence="1">Belongs to the cyclic nucleotide phosphodiesterase class-II family.</text>
</comment>
<keyword evidence="1" id="KW-0114">cAMP</keyword>
<dbReference type="STRING" id="1071381.G8BWD0"/>
<dbReference type="PRINTS" id="PR00388">
    <property type="entry name" value="PDIESTERASE2"/>
</dbReference>
<dbReference type="PANTHER" id="PTHR28283">
    <property type="entry name" value="3',5'-CYCLIC-NUCLEOTIDE PHOSPHODIESTERASE 1"/>
    <property type="match status" value="1"/>
</dbReference>
<dbReference type="OrthoDB" id="258495at2759"/>
<gene>
    <name evidence="2" type="primary">TPHA0G03680</name>
    <name evidence="2" type="ordered locus">TPHA_0G03680</name>
</gene>
<dbReference type="GO" id="GO:1902660">
    <property type="term" value="P:negative regulation of glucose mediated signaling pathway"/>
    <property type="evidence" value="ECO:0007669"/>
    <property type="project" value="TreeGrafter"/>
</dbReference>